<feature type="signal peptide" evidence="1">
    <location>
        <begin position="1"/>
        <end position="34"/>
    </location>
</feature>
<keyword evidence="2" id="KW-1185">Reference proteome</keyword>
<protein>
    <submittedName>
        <fullName evidence="3">Uncharacterized protein LOC111133065 isoform X2</fullName>
    </submittedName>
</protein>
<evidence type="ECO:0000313" key="2">
    <source>
        <dbReference type="Proteomes" id="UP000694844"/>
    </source>
</evidence>
<gene>
    <name evidence="3" type="primary">LOC111133065</name>
</gene>
<dbReference type="Proteomes" id="UP000694844">
    <property type="component" value="Chromosome 5"/>
</dbReference>
<sequence length="148" mass="16579">MIRLQGSIHRFASDIKMFPISVLLLLILTTVAKGDIYTDYVNHATAVANCQVHCRDEFTHCIQRDPYTYSHKVHCGVVYGQCLEHCNQDPLITFTEAPFSAVGGDVLTTDRHLAHITPTTLKPIPSTKSTPTQDIWVTLKKRAGIFKI</sequence>
<name>A0A8B8EBG0_CRAVI</name>
<feature type="chain" id="PRO_5034114542" evidence="1">
    <location>
        <begin position="35"/>
        <end position="148"/>
    </location>
</feature>
<evidence type="ECO:0000313" key="3">
    <source>
        <dbReference type="RefSeq" id="XP_022336846.1"/>
    </source>
</evidence>
<dbReference type="GeneID" id="111133065"/>
<keyword evidence="1" id="KW-0732">Signal</keyword>
<proteinExistence type="predicted"/>
<organism evidence="2 3">
    <name type="scientific">Crassostrea virginica</name>
    <name type="common">Eastern oyster</name>
    <dbReference type="NCBI Taxonomy" id="6565"/>
    <lineage>
        <taxon>Eukaryota</taxon>
        <taxon>Metazoa</taxon>
        <taxon>Spiralia</taxon>
        <taxon>Lophotrochozoa</taxon>
        <taxon>Mollusca</taxon>
        <taxon>Bivalvia</taxon>
        <taxon>Autobranchia</taxon>
        <taxon>Pteriomorphia</taxon>
        <taxon>Ostreida</taxon>
        <taxon>Ostreoidea</taxon>
        <taxon>Ostreidae</taxon>
        <taxon>Crassostrea</taxon>
    </lineage>
</organism>
<evidence type="ECO:0000256" key="1">
    <source>
        <dbReference type="SAM" id="SignalP"/>
    </source>
</evidence>
<dbReference type="AlphaFoldDB" id="A0A8B8EBG0"/>
<accession>A0A8B8EBG0</accession>
<reference evidence="3" key="1">
    <citation type="submission" date="2025-08" db="UniProtKB">
        <authorList>
            <consortium name="RefSeq"/>
        </authorList>
    </citation>
    <scope>IDENTIFICATION</scope>
    <source>
        <tissue evidence="3">Whole sample</tissue>
    </source>
</reference>
<dbReference type="RefSeq" id="XP_022336846.1">
    <property type="nucleotide sequence ID" value="XM_022481138.1"/>
</dbReference>